<organism evidence="1 2">
    <name type="scientific">Guyanagaster necrorhizus</name>
    <dbReference type="NCBI Taxonomy" id="856835"/>
    <lineage>
        <taxon>Eukaryota</taxon>
        <taxon>Fungi</taxon>
        <taxon>Dikarya</taxon>
        <taxon>Basidiomycota</taxon>
        <taxon>Agaricomycotina</taxon>
        <taxon>Agaricomycetes</taxon>
        <taxon>Agaricomycetidae</taxon>
        <taxon>Agaricales</taxon>
        <taxon>Marasmiineae</taxon>
        <taxon>Physalacriaceae</taxon>
        <taxon>Guyanagaster</taxon>
    </lineage>
</organism>
<keyword evidence="2" id="KW-1185">Reference proteome</keyword>
<dbReference type="EMBL" id="MU250589">
    <property type="protein sequence ID" value="KAG7439588.1"/>
    <property type="molecule type" value="Genomic_DNA"/>
</dbReference>
<protein>
    <submittedName>
        <fullName evidence="1">Uncharacterized protein</fullName>
    </submittedName>
</protein>
<dbReference type="RefSeq" id="XP_043033088.1">
    <property type="nucleotide sequence ID" value="XM_043178106.1"/>
</dbReference>
<dbReference type="Proteomes" id="UP000812287">
    <property type="component" value="Unassembled WGS sequence"/>
</dbReference>
<reference evidence="1" key="1">
    <citation type="submission" date="2020-11" db="EMBL/GenBank/DDBJ databases">
        <title>Adaptations for nitrogen fixation in a non-lichenized fungal sporocarp promotes dispersal by wood-feeding termites.</title>
        <authorList>
            <consortium name="DOE Joint Genome Institute"/>
            <person name="Koch R.A."/>
            <person name="Yoon G."/>
            <person name="Arayal U."/>
            <person name="Lail K."/>
            <person name="Amirebrahimi M."/>
            <person name="Labutti K."/>
            <person name="Lipzen A."/>
            <person name="Riley R."/>
            <person name="Barry K."/>
            <person name="Henrissat B."/>
            <person name="Grigoriev I.V."/>
            <person name="Herr J.R."/>
            <person name="Aime M.C."/>
        </authorList>
    </citation>
    <scope>NUCLEOTIDE SEQUENCE</scope>
    <source>
        <strain evidence="1">MCA 3950</strain>
    </source>
</reference>
<dbReference type="GeneID" id="66100393"/>
<dbReference type="AlphaFoldDB" id="A0A9P7VER7"/>
<gene>
    <name evidence="1" type="ORF">BT62DRAFT_1013737</name>
</gene>
<evidence type="ECO:0000313" key="1">
    <source>
        <dbReference type="EMBL" id="KAG7439588.1"/>
    </source>
</evidence>
<proteinExistence type="predicted"/>
<accession>A0A9P7VER7</accession>
<dbReference type="OrthoDB" id="2919059at2759"/>
<name>A0A9P7VER7_9AGAR</name>
<comment type="caution">
    <text evidence="1">The sequence shown here is derived from an EMBL/GenBank/DDBJ whole genome shotgun (WGS) entry which is preliminary data.</text>
</comment>
<sequence>MEMIASEINEMLRFYDEMTEYMKPPMEYELPVVDKRVEKVRSHLLVQASTYLGGKNTPELPQELWEVISGCFSSVLWASIGCSKGAGGKYQNEAKARYE</sequence>
<evidence type="ECO:0000313" key="2">
    <source>
        <dbReference type="Proteomes" id="UP000812287"/>
    </source>
</evidence>